<gene>
    <name evidence="4" type="primary">LOC111120205</name>
</gene>
<feature type="coiled-coil region" evidence="1">
    <location>
        <begin position="17"/>
        <end position="157"/>
    </location>
</feature>
<organism evidence="3 4">
    <name type="scientific">Crassostrea virginica</name>
    <name type="common">Eastern oyster</name>
    <dbReference type="NCBI Taxonomy" id="6565"/>
    <lineage>
        <taxon>Eukaryota</taxon>
        <taxon>Metazoa</taxon>
        <taxon>Spiralia</taxon>
        <taxon>Lophotrochozoa</taxon>
        <taxon>Mollusca</taxon>
        <taxon>Bivalvia</taxon>
        <taxon>Autobranchia</taxon>
        <taxon>Pteriomorphia</taxon>
        <taxon>Ostreida</taxon>
        <taxon>Ostreoidea</taxon>
        <taxon>Ostreidae</taxon>
        <taxon>Crassostrea</taxon>
    </lineage>
</organism>
<feature type="region of interest" description="Disordered" evidence="2">
    <location>
        <begin position="196"/>
        <end position="233"/>
    </location>
</feature>
<protein>
    <submittedName>
        <fullName evidence="4">Myb-like protein X</fullName>
    </submittedName>
</protein>
<dbReference type="Proteomes" id="UP000694844">
    <property type="component" value="Chromosome 2"/>
</dbReference>
<evidence type="ECO:0000313" key="3">
    <source>
        <dbReference type="Proteomes" id="UP000694844"/>
    </source>
</evidence>
<sequence>MAKTKNFEGKDHRNTRIEVLETKIKVDSKNYENEKEKIIIEKDRDINSLEAKNECLLSELDKKTEKIRQLDVSNRKKDSQLQKNQYYMEELKKEYEVLKKRADNLETEISSLEEKRSQLAEIVQSNEENKVSMETQIHSLKRELDLVRAEKLEQEKIIAQMQSDAKHLDQKWKAQMERQEEIERLRDEKWEERMKIRDEKAKEKEKENDLKWEDRIKRQEEKAKEKEKENDQKWEIRMKLRDELWERRMTRQGEDVKDERNERIKIYEKMERVLGEVSRSTKEFQNNTETVVLSHQNDDKISVSGSKNIQFRNGNHFYVRQSSRRQGGNISRGGKIQTPIHLTLPSDLRSSQNRRGNYFGSKLPSYKK</sequence>
<evidence type="ECO:0000313" key="4">
    <source>
        <dbReference type="RefSeq" id="XP_022316643.1"/>
    </source>
</evidence>
<feature type="compositionally biased region" description="Polar residues" evidence="2">
    <location>
        <begin position="320"/>
        <end position="329"/>
    </location>
</feature>
<feature type="region of interest" description="Disordered" evidence="2">
    <location>
        <begin position="318"/>
        <end position="368"/>
    </location>
</feature>
<keyword evidence="1" id="KW-0175">Coiled coil</keyword>
<keyword evidence="3" id="KW-1185">Reference proteome</keyword>
<evidence type="ECO:0000256" key="1">
    <source>
        <dbReference type="SAM" id="Coils"/>
    </source>
</evidence>
<dbReference type="RefSeq" id="XP_022316643.1">
    <property type="nucleotide sequence ID" value="XM_022460935.1"/>
</dbReference>
<reference evidence="4" key="1">
    <citation type="submission" date="2025-08" db="UniProtKB">
        <authorList>
            <consortium name="RefSeq"/>
        </authorList>
    </citation>
    <scope>IDENTIFICATION</scope>
    <source>
        <tissue evidence="4">Whole sample</tissue>
    </source>
</reference>
<dbReference type="AlphaFoldDB" id="A0A8B8CLB9"/>
<accession>A0A8B8CLB9</accession>
<name>A0A8B8CLB9_CRAVI</name>
<proteinExistence type="predicted"/>
<dbReference type="KEGG" id="cvn:111120205"/>
<evidence type="ECO:0000256" key="2">
    <source>
        <dbReference type="SAM" id="MobiDB-lite"/>
    </source>
</evidence>
<dbReference type="GeneID" id="111120205"/>